<feature type="compositionally biased region" description="Low complexity" evidence="1">
    <location>
        <begin position="307"/>
        <end position="330"/>
    </location>
</feature>
<dbReference type="AlphaFoldDB" id="A0A9J7LHD7"/>
<feature type="region of interest" description="Disordered" evidence="1">
    <location>
        <begin position="298"/>
        <end position="405"/>
    </location>
</feature>
<keyword evidence="2" id="KW-1185">Reference proteome</keyword>
<sequence>MSAKYEPAVRSGQAKDCTHAKDNIQPNTSTYTAIRTRSEDIKAKAPLQNTNAVSDITEDMPVDSAERDTHKNSAECPALPGDGSTMRECPHPPGAIHPNEAYEHMDPMKNLEYEHMYDMIPDAMSTRNASTSLYGRTTDESIGSDQRPASMEPYAVRRQEDDSDDDNVISQEIVASAPNSVAKTNTDEENIEPYAVRHQEENDDDDNVMSQERGASAGNMNAKTITTEDNIEQYAVKHQDEDVEDEKGAKAGNIIIDTEENIEAYAVAYMCENVIYSGQKELQTKVPLKNSEDFKTTLNDDGFSNYGNDAARSANGAGSSGNDADSSGNDIGTSKKYAGSSGNDTGTKKDTGISENDAGTSDYLRNDGNISSTHEPQRTLHSRQNKLIPNPMYIPNGPQQAAGGM</sequence>
<name>A0A9J7LHD7_BRAFL</name>
<evidence type="ECO:0000256" key="1">
    <source>
        <dbReference type="SAM" id="MobiDB-lite"/>
    </source>
</evidence>
<dbReference type="RefSeq" id="XP_035682798.1">
    <property type="nucleotide sequence ID" value="XM_035826905.1"/>
</dbReference>
<dbReference type="KEGG" id="bfo:118420190"/>
<accession>A0A9J7LHD7</accession>
<dbReference type="Proteomes" id="UP000001554">
    <property type="component" value="Chromosome 7"/>
</dbReference>
<evidence type="ECO:0000313" key="3">
    <source>
        <dbReference type="RefSeq" id="XP_035682798.1"/>
    </source>
</evidence>
<reference evidence="3" key="2">
    <citation type="submission" date="2025-08" db="UniProtKB">
        <authorList>
            <consortium name="RefSeq"/>
        </authorList>
    </citation>
    <scope>IDENTIFICATION</scope>
    <source>
        <strain evidence="3">S238N-H82</strain>
        <tissue evidence="3">Testes</tissue>
    </source>
</reference>
<reference evidence="2" key="1">
    <citation type="journal article" date="2020" name="Nat. Ecol. Evol.">
        <title>Deeply conserved synteny resolves early events in vertebrate evolution.</title>
        <authorList>
            <person name="Simakov O."/>
            <person name="Marletaz F."/>
            <person name="Yue J.X."/>
            <person name="O'Connell B."/>
            <person name="Jenkins J."/>
            <person name="Brandt A."/>
            <person name="Calef R."/>
            <person name="Tung C.H."/>
            <person name="Huang T.K."/>
            <person name="Schmutz J."/>
            <person name="Satoh N."/>
            <person name="Yu J.K."/>
            <person name="Putnam N.H."/>
            <person name="Green R.E."/>
            <person name="Rokhsar D.S."/>
        </authorList>
    </citation>
    <scope>NUCLEOTIDE SEQUENCE [LARGE SCALE GENOMIC DNA]</scope>
    <source>
        <strain evidence="2">S238N-H82</strain>
    </source>
</reference>
<proteinExistence type="predicted"/>
<gene>
    <name evidence="3" type="primary">LOC118420190</name>
</gene>
<evidence type="ECO:0000313" key="2">
    <source>
        <dbReference type="Proteomes" id="UP000001554"/>
    </source>
</evidence>
<organism evidence="2 3">
    <name type="scientific">Branchiostoma floridae</name>
    <name type="common">Florida lancelet</name>
    <name type="synonym">Amphioxus</name>
    <dbReference type="NCBI Taxonomy" id="7739"/>
    <lineage>
        <taxon>Eukaryota</taxon>
        <taxon>Metazoa</taxon>
        <taxon>Chordata</taxon>
        <taxon>Cephalochordata</taxon>
        <taxon>Leptocardii</taxon>
        <taxon>Amphioxiformes</taxon>
        <taxon>Branchiostomatidae</taxon>
        <taxon>Branchiostoma</taxon>
    </lineage>
</organism>
<protein>
    <submittedName>
        <fullName evidence="3">Uncharacterized protein LOC118420190</fullName>
    </submittedName>
</protein>
<feature type="region of interest" description="Disordered" evidence="1">
    <location>
        <begin position="42"/>
        <end position="101"/>
    </location>
</feature>
<feature type="compositionally biased region" description="Basic and acidic residues" evidence="1">
    <location>
        <begin position="64"/>
        <end position="73"/>
    </location>
</feature>
<feature type="region of interest" description="Disordered" evidence="1">
    <location>
        <begin position="1"/>
        <end position="24"/>
    </location>
</feature>
<dbReference type="GeneID" id="118420190"/>